<dbReference type="Gene3D" id="3.40.50.2300">
    <property type="match status" value="1"/>
</dbReference>
<evidence type="ECO:0000259" key="3">
    <source>
        <dbReference type="PROSITE" id="PS50110"/>
    </source>
</evidence>
<name>A0ABZ0BCY2_9SPHN</name>
<sequence length="143" mass="15268">MLFGKKKRRINNILIVEDEPLVAFDTEHFLGDEGFSIVDTTDSVIEARSVLEGPMPVDLVLVDVKLNDGSGIDVAQAAHAAGVLVLFVTGNCPAEARELAAGCLSKPYTQRDLMTAIDAIEAVAEGRKPKKLPANFSLFDAAA</sequence>
<evidence type="ECO:0000313" key="4">
    <source>
        <dbReference type="EMBL" id="WNO54955.1"/>
    </source>
</evidence>
<organism evidence="4 5">
    <name type="scientific">Stakelama saccharophila</name>
    <dbReference type="NCBI Taxonomy" id="3075605"/>
    <lineage>
        <taxon>Bacteria</taxon>
        <taxon>Pseudomonadati</taxon>
        <taxon>Pseudomonadota</taxon>
        <taxon>Alphaproteobacteria</taxon>
        <taxon>Sphingomonadales</taxon>
        <taxon>Sphingomonadaceae</taxon>
        <taxon>Stakelama</taxon>
    </lineage>
</organism>
<dbReference type="Pfam" id="PF00072">
    <property type="entry name" value="Response_reg"/>
    <property type="match status" value="1"/>
</dbReference>
<gene>
    <name evidence="4" type="ORF">RPR59_06840</name>
</gene>
<dbReference type="SUPFAM" id="SSF52172">
    <property type="entry name" value="CheY-like"/>
    <property type="match status" value="1"/>
</dbReference>
<evidence type="ECO:0000256" key="2">
    <source>
        <dbReference type="PROSITE-ProRule" id="PRU00169"/>
    </source>
</evidence>
<dbReference type="EMBL" id="CP135076">
    <property type="protein sequence ID" value="WNO54955.1"/>
    <property type="molecule type" value="Genomic_DNA"/>
</dbReference>
<dbReference type="SMART" id="SM00448">
    <property type="entry name" value="REC"/>
    <property type="match status" value="1"/>
</dbReference>
<protein>
    <submittedName>
        <fullName evidence="4">Response regulator</fullName>
    </submittedName>
</protein>
<proteinExistence type="predicted"/>
<dbReference type="RefSeq" id="WP_313918009.1">
    <property type="nucleotide sequence ID" value="NZ_CP135076.1"/>
</dbReference>
<accession>A0ABZ0BCY2</accession>
<dbReference type="InterPro" id="IPR050595">
    <property type="entry name" value="Bact_response_regulator"/>
</dbReference>
<dbReference type="InterPro" id="IPR001789">
    <property type="entry name" value="Sig_transdc_resp-reg_receiver"/>
</dbReference>
<feature type="domain" description="Response regulatory" evidence="3">
    <location>
        <begin position="12"/>
        <end position="121"/>
    </location>
</feature>
<feature type="modified residue" description="4-aspartylphosphate" evidence="2">
    <location>
        <position position="63"/>
    </location>
</feature>
<keyword evidence="1 2" id="KW-0597">Phosphoprotein</keyword>
<dbReference type="Proteomes" id="UP001302249">
    <property type="component" value="Chromosome"/>
</dbReference>
<evidence type="ECO:0000313" key="5">
    <source>
        <dbReference type="Proteomes" id="UP001302249"/>
    </source>
</evidence>
<dbReference type="PANTHER" id="PTHR44591:SF21">
    <property type="entry name" value="TWO-COMPONENT RESPONSE REGULATOR"/>
    <property type="match status" value="1"/>
</dbReference>
<evidence type="ECO:0000256" key="1">
    <source>
        <dbReference type="ARBA" id="ARBA00022553"/>
    </source>
</evidence>
<keyword evidence="5" id="KW-1185">Reference proteome</keyword>
<dbReference type="PROSITE" id="PS50110">
    <property type="entry name" value="RESPONSE_REGULATORY"/>
    <property type="match status" value="1"/>
</dbReference>
<dbReference type="InterPro" id="IPR011006">
    <property type="entry name" value="CheY-like_superfamily"/>
</dbReference>
<reference evidence="4 5" key="1">
    <citation type="submission" date="2023-09" db="EMBL/GenBank/DDBJ databases">
        <authorList>
            <person name="Rey-Velasco X."/>
        </authorList>
    </citation>
    <scope>NUCLEOTIDE SEQUENCE [LARGE SCALE GENOMIC DNA]</scope>
    <source>
        <strain evidence="4 5">W311</strain>
    </source>
</reference>
<dbReference type="PANTHER" id="PTHR44591">
    <property type="entry name" value="STRESS RESPONSE REGULATOR PROTEIN 1"/>
    <property type="match status" value="1"/>
</dbReference>